<feature type="transmembrane region" description="Helical" evidence="1">
    <location>
        <begin position="36"/>
        <end position="55"/>
    </location>
</feature>
<dbReference type="AlphaFoldDB" id="G5SU54"/>
<keyword evidence="1" id="KW-1133">Transmembrane helix</keyword>
<dbReference type="HOGENOM" id="CLU_2509646_0_0_10"/>
<dbReference type="EMBL" id="AFFY01000045">
    <property type="protein sequence ID" value="EHG99297.1"/>
    <property type="molecule type" value="Genomic_DNA"/>
</dbReference>
<keyword evidence="3" id="KW-1185">Reference proteome</keyword>
<accession>G5SU54</accession>
<organism evidence="2 3">
    <name type="scientific">Paraprevotella clara YIT 11840</name>
    <dbReference type="NCBI Taxonomy" id="762968"/>
    <lineage>
        <taxon>Bacteria</taxon>
        <taxon>Pseudomonadati</taxon>
        <taxon>Bacteroidota</taxon>
        <taxon>Bacteroidia</taxon>
        <taxon>Bacteroidales</taxon>
        <taxon>Prevotellaceae</taxon>
        <taxon>Paraprevotella</taxon>
    </lineage>
</organism>
<dbReference type="Proteomes" id="UP000003598">
    <property type="component" value="Unassembled WGS sequence"/>
</dbReference>
<keyword evidence="1" id="KW-0812">Transmembrane</keyword>
<evidence type="ECO:0000313" key="3">
    <source>
        <dbReference type="Proteomes" id="UP000003598"/>
    </source>
</evidence>
<protein>
    <submittedName>
        <fullName evidence="2">Uncharacterized protein</fullName>
    </submittedName>
</protein>
<evidence type="ECO:0000313" key="2">
    <source>
        <dbReference type="EMBL" id="EHG99297.1"/>
    </source>
</evidence>
<name>G5SU54_9BACT</name>
<dbReference type="STRING" id="762968.HMPREF9441_02909"/>
<keyword evidence="1" id="KW-0472">Membrane</keyword>
<comment type="caution">
    <text evidence="2">The sequence shown here is derived from an EMBL/GenBank/DDBJ whole genome shotgun (WGS) entry which is preliminary data.</text>
</comment>
<evidence type="ECO:0000256" key="1">
    <source>
        <dbReference type="SAM" id="Phobius"/>
    </source>
</evidence>
<proteinExistence type="predicted"/>
<gene>
    <name evidence="2" type="ORF">HMPREF9441_02909</name>
</gene>
<sequence length="85" mass="10065">MRNFSFFYAEKNKSFGCKPFFVRLRLNLHFTLFSPLYLYKYTFVCIYTLFSATVIRLNTSLRKCFSAILAVFPLMNSTENTTFVL</sequence>
<reference evidence="2 3" key="1">
    <citation type="submission" date="2011-03" db="EMBL/GenBank/DDBJ databases">
        <authorList>
            <person name="Weinstock G."/>
            <person name="Sodergren E."/>
            <person name="Clifton S."/>
            <person name="Fulton L."/>
            <person name="Fulton B."/>
            <person name="Courtney L."/>
            <person name="Fronick C."/>
            <person name="Harrison M."/>
            <person name="Strong C."/>
            <person name="Farmer C."/>
            <person name="Delahaunty K."/>
            <person name="Markovic C."/>
            <person name="Hall O."/>
            <person name="Minx P."/>
            <person name="Tomlinson C."/>
            <person name="Mitreva M."/>
            <person name="Hou S."/>
            <person name="Chen J."/>
            <person name="Wollam A."/>
            <person name="Pepin K.H."/>
            <person name="Johnson M."/>
            <person name="Bhonagiri V."/>
            <person name="Zhang X."/>
            <person name="Suruliraj S."/>
            <person name="Warren W."/>
            <person name="Chinwalla A."/>
            <person name="Mardis E.R."/>
            <person name="Wilson R.K."/>
        </authorList>
    </citation>
    <scope>NUCLEOTIDE SEQUENCE [LARGE SCALE GENOMIC DNA]</scope>
    <source>
        <strain evidence="2 3">YIT 11840</strain>
    </source>
</reference>